<evidence type="ECO:0000259" key="7">
    <source>
        <dbReference type="PROSITE" id="PS50112"/>
    </source>
</evidence>
<dbReference type="InterPro" id="IPR025943">
    <property type="entry name" value="Sigma_54_int_dom_ATP-bd_2"/>
</dbReference>
<dbReference type="InterPro" id="IPR013655">
    <property type="entry name" value="PAS_fold_3"/>
</dbReference>
<dbReference type="InterPro" id="IPR009057">
    <property type="entry name" value="Homeodomain-like_sf"/>
</dbReference>
<evidence type="ECO:0000256" key="2">
    <source>
        <dbReference type="ARBA" id="ARBA00022840"/>
    </source>
</evidence>
<dbReference type="EMBL" id="AP025591">
    <property type="protein sequence ID" value="BDG05053.1"/>
    <property type="molecule type" value="Genomic_DNA"/>
</dbReference>
<dbReference type="Pfam" id="PF00158">
    <property type="entry name" value="Sigma54_activat"/>
    <property type="match status" value="1"/>
</dbReference>
<evidence type="ECO:0000259" key="8">
    <source>
        <dbReference type="PROSITE" id="PS50113"/>
    </source>
</evidence>
<dbReference type="Pfam" id="PF02954">
    <property type="entry name" value="HTH_8"/>
    <property type="match status" value="1"/>
</dbReference>
<dbReference type="Gene3D" id="1.10.8.60">
    <property type="match status" value="1"/>
</dbReference>
<dbReference type="InterPro" id="IPR027417">
    <property type="entry name" value="P-loop_NTPase"/>
</dbReference>
<dbReference type="InterPro" id="IPR058031">
    <property type="entry name" value="AAA_lid_NorR"/>
</dbReference>
<dbReference type="SUPFAM" id="SSF52540">
    <property type="entry name" value="P-loop containing nucleoside triphosphate hydrolases"/>
    <property type="match status" value="1"/>
</dbReference>
<feature type="domain" description="PAC" evidence="8">
    <location>
        <begin position="262"/>
        <end position="314"/>
    </location>
</feature>
<keyword evidence="3" id="KW-0805">Transcription regulation</keyword>
<dbReference type="InterPro" id="IPR025662">
    <property type="entry name" value="Sigma_54_int_dom_ATP-bd_1"/>
</dbReference>
<dbReference type="PROSITE" id="PS50045">
    <property type="entry name" value="SIGMA54_INTERACT_4"/>
    <property type="match status" value="1"/>
</dbReference>
<dbReference type="Gene3D" id="1.10.10.60">
    <property type="entry name" value="Homeodomain-like"/>
    <property type="match status" value="1"/>
</dbReference>
<dbReference type="PROSITE" id="PS00688">
    <property type="entry name" value="SIGMA54_INTERACT_3"/>
    <property type="match status" value="1"/>
</dbReference>
<evidence type="ECO:0008006" key="11">
    <source>
        <dbReference type="Google" id="ProtNLM"/>
    </source>
</evidence>
<dbReference type="SUPFAM" id="SSF46689">
    <property type="entry name" value="Homeodomain-like"/>
    <property type="match status" value="1"/>
</dbReference>
<evidence type="ECO:0000256" key="3">
    <source>
        <dbReference type="ARBA" id="ARBA00023015"/>
    </source>
</evidence>
<evidence type="ECO:0000259" key="6">
    <source>
        <dbReference type="PROSITE" id="PS50045"/>
    </source>
</evidence>
<dbReference type="SUPFAM" id="SSF55785">
    <property type="entry name" value="PYP-like sensor domain (PAS domain)"/>
    <property type="match status" value="2"/>
</dbReference>
<dbReference type="Gene3D" id="3.30.450.20">
    <property type="entry name" value="PAS domain"/>
    <property type="match status" value="2"/>
</dbReference>
<dbReference type="PROSITE" id="PS50113">
    <property type="entry name" value="PAC"/>
    <property type="match status" value="2"/>
</dbReference>
<dbReference type="InterPro" id="IPR002078">
    <property type="entry name" value="Sigma_54_int"/>
</dbReference>
<dbReference type="InterPro" id="IPR035965">
    <property type="entry name" value="PAS-like_dom_sf"/>
</dbReference>
<keyword evidence="4" id="KW-0238">DNA-binding</keyword>
<keyword evidence="10" id="KW-1185">Reference proteome</keyword>
<proteinExistence type="predicted"/>
<dbReference type="InterPro" id="IPR003593">
    <property type="entry name" value="AAA+_ATPase"/>
</dbReference>
<dbReference type="InterPro" id="IPR002197">
    <property type="entry name" value="HTH_Fis"/>
</dbReference>
<evidence type="ECO:0000256" key="4">
    <source>
        <dbReference type="ARBA" id="ARBA00023125"/>
    </source>
</evidence>
<accession>A0ABN6MZS0</accession>
<gene>
    <name evidence="9" type="ORF">AMOR_40490</name>
</gene>
<dbReference type="CDD" id="cd00009">
    <property type="entry name" value="AAA"/>
    <property type="match status" value="1"/>
</dbReference>
<sequence length="648" mass="72783">MTSPGSPPEPDATPFATAGGYAAGRRFAPADHTAQAAVRDAFEKLKTSEARLRRIIDAIPAQAWCLRPDGTVAYLNQRWHEYTGITREEAYRARASSAAASEADATDLLRRIVHPDDAAGAVAKWLRILPEGLPGEFEVRLRRHDGEYRWFIVRAEPVRDEKGEVVQWYGTNTDIEDLKRAESRLRQEEHELRSIVDAIPQSITVLGTDGSTLYANRSLLDYTGLTMDEVVAPGSRSRILHPDDVERLKDERQRALCGDAPFENEQRLLRRDGQYRWFLVRYSPVRDPGGRVLRWYATGTDIHDRKQVEERVRNENLALREELDRSSMLEEIVGSSEGLRRVLSQVSKVAGTDSTVLVLGETGTGKELIARAIHKRSRRAAEPFIRVNCAAIPSSLVTSELFGHERGAFTGAVQRRLGRFEAANGGTILLDEIGDLSMETQVALLRVLQEREFERIGSSRPIPVDVRVVAATNRNLEAAVAAGSFRQELFYRLNVFPIRIPPLRERRDDIPLIAQYLIERYAKRARKRLGAISKRTLDVFTAYDWPGNVRELQNVIERAVILSDAETFVVDESWLRRDARGGLLPERTASLACTLAEREREIIEAALADSRGRVSGPSGAAARLGVPRQTLESKIRVLNINRHRFQPG</sequence>
<dbReference type="PROSITE" id="PS00675">
    <property type="entry name" value="SIGMA54_INTERACT_1"/>
    <property type="match status" value="1"/>
</dbReference>
<evidence type="ECO:0000313" key="10">
    <source>
        <dbReference type="Proteomes" id="UP001162891"/>
    </source>
</evidence>
<dbReference type="Proteomes" id="UP001162891">
    <property type="component" value="Chromosome"/>
</dbReference>
<dbReference type="PANTHER" id="PTHR32071:SF117">
    <property type="entry name" value="PTS-DEPENDENT DIHYDROXYACETONE KINASE OPERON REGULATORY PROTEIN-RELATED"/>
    <property type="match status" value="1"/>
</dbReference>
<dbReference type="NCBIfam" id="TIGR00229">
    <property type="entry name" value="sensory_box"/>
    <property type="match status" value="2"/>
</dbReference>
<dbReference type="Pfam" id="PF08447">
    <property type="entry name" value="PAS_3"/>
    <property type="match status" value="2"/>
</dbReference>
<dbReference type="Pfam" id="PF25601">
    <property type="entry name" value="AAA_lid_14"/>
    <property type="match status" value="1"/>
</dbReference>
<dbReference type="CDD" id="cd00130">
    <property type="entry name" value="PAS"/>
    <property type="match status" value="2"/>
</dbReference>
<evidence type="ECO:0000256" key="1">
    <source>
        <dbReference type="ARBA" id="ARBA00022741"/>
    </source>
</evidence>
<dbReference type="PANTHER" id="PTHR32071">
    <property type="entry name" value="TRANSCRIPTIONAL REGULATORY PROTEIN"/>
    <property type="match status" value="1"/>
</dbReference>
<feature type="domain" description="PAS" evidence="7">
    <location>
        <begin position="48"/>
        <end position="117"/>
    </location>
</feature>
<keyword evidence="2" id="KW-0067">ATP-binding</keyword>
<feature type="domain" description="Sigma-54 factor interaction" evidence="6">
    <location>
        <begin position="332"/>
        <end position="561"/>
    </location>
</feature>
<evidence type="ECO:0000313" key="9">
    <source>
        <dbReference type="EMBL" id="BDG05053.1"/>
    </source>
</evidence>
<organism evidence="9 10">
    <name type="scientific">Anaeromyxobacter oryzae</name>
    <dbReference type="NCBI Taxonomy" id="2918170"/>
    <lineage>
        <taxon>Bacteria</taxon>
        <taxon>Pseudomonadati</taxon>
        <taxon>Myxococcota</taxon>
        <taxon>Myxococcia</taxon>
        <taxon>Myxococcales</taxon>
        <taxon>Cystobacterineae</taxon>
        <taxon>Anaeromyxobacteraceae</taxon>
        <taxon>Anaeromyxobacter</taxon>
    </lineage>
</organism>
<dbReference type="PROSITE" id="PS50112">
    <property type="entry name" value="PAS"/>
    <property type="match status" value="2"/>
</dbReference>
<feature type="domain" description="PAS" evidence="7">
    <location>
        <begin position="188"/>
        <end position="259"/>
    </location>
</feature>
<evidence type="ECO:0000256" key="5">
    <source>
        <dbReference type="ARBA" id="ARBA00023163"/>
    </source>
</evidence>
<keyword evidence="5" id="KW-0804">Transcription</keyword>
<keyword evidence="1" id="KW-0547">Nucleotide-binding</keyword>
<dbReference type="InterPro" id="IPR000700">
    <property type="entry name" value="PAS-assoc_C"/>
</dbReference>
<protein>
    <recommendedName>
        <fullName evidence="11">Fis family transcriptional regulator</fullName>
    </recommendedName>
</protein>
<dbReference type="SMART" id="SM00382">
    <property type="entry name" value="AAA"/>
    <property type="match status" value="1"/>
</dbReference>
<dbReference type="InterPro" id="IPR000014">
    <property type="entry name" value="PAS"/>
</dbReference>
<reference evidence="10" key="1">
    <citation type="journal article" date="2022" name="Int. J. Syst. Evol. Microbiol.">
        <title>Anaeromyxobacter oryzae sp. nov., Anaeromyxobacter diazotrophicus sp. nov. and Anaeromyxobacter paludicola sp. nov., isolated from paddy soils.</title>
        <authorList>
            <person name="Itoh H."/>
            <person name="Xu Z."/>
            <person name="Mise K."/>
            <person name="Masuda Y."/>
            <person name="Ushijima N."/>
            <person name="Hayakawa C."/>
            <person name="Shiratori Y."/>
            <person name="Senoo K."/>
        </authorList>
    </citation>
    <scope>NUCLEOTIDE SEQUENCE [LARGE SCALE GENOMIC DNA]</scope>
    <source>
        <strain evidence="10">Red232</strain>
    </source>
</reference>
<dbReference type="InterPro" id="IPR001610">
    <property type="entry name" value="PAC"/>
</dbReference>
<dbReference type="PROSITE" id="PS00676">
    <property type="entry name" value="SIGMA54_INTERACT_2"/>
    <property type="match status" value="1"/>
</dbReference>
<dbReference type="InterPro" id="IPR025944">
    <property type="entry name" value="Sigma_54_int_dom_CS"/>
</dbReference>
<dbReference type="SMART" id="SM00091">
    <property type="entry name" value="PAS"/>
    <property type="match status" value="2"/>
</dbReference>
<dbReference type="SMART" id="SM00086">
    <property type="entry name" value="PAC"/>
    <property type="match status" value="2"/>
</dbReference>
<feature type="domain" description="PAC" evidence="8">
    <location>
        <begin position="135"/>
        <end position="187"/>
    </location>
</feature>
<dbReference type="Gene3D" id="3.40.50.300">
    <property type="entry name" value="P-loop containing nucleotide triphosphate hydrolases"/>
    <property type="match status" value="1"/>
</dbReference>
<name>A0ABN6MZS0_9BACT</name>